<accession>A0A2N1IZZ0</accession>
<evidence type="ECO:0000256" key="1">
    <source>
        <dbReference type="ARBA" id="ARBA00023004"/>
    </source>
</evidence>
<reference evidence="3 4" key="1">
    <citation type="submission" date="2017-09" db="EMBL/GenBank/DDBJ databases">
        <title>Genomics of the genus Arcobacter.</title>
        <authorList>
            <person name="Perez-Cataluna A."/>
            <person name="Figueras M.J."/>
            <person name="Salas-Masso N."/>
        </authorList>
    </citation>
    <scope>NUCLEOTIDE SEQUENCE [LARGE SCALE GENOMIC DNA]</scope>
    <source>
        <strain evidence="3 4">DSM 18005</strain>
    </source>
</reference>
<dbReference type="InterPro" id="IPR008988">
    <property type="entry name" value="Transcriptional_repressor_C"/>
</dbReference>
<sequence length="76" mass="8543">MKLSDLSKGDVATIKSIDCDKNLKNRFYSFGIIKGSKITIEEVTMTKSTIEVKINNTKVAVRLVEASKIEVEHEQQ</sequence>
<dbReference type="PANTHER" id="PTHR42954:SF2">
    <property type="entry name" value="FE(2+) TRANSPORT PROTEIN A"/>
    <property type="match status" value="1"/>
</dbReference>
<dbReference type="GO" id="GO:0046914">
    <property type="term" value="F:transition metal ion binding"/>
    <property type="evidence" value="ECO:0007669"/>
    <property type="project" value="InterPro"/>
</dbReference>
<name>A0A2N1IZZ0_9BACT</name>
<dbReference type="PANTHER" id="PTHR42954">
    <property type="entry name" value="FE(2+) TRANSPORT PROTEIN A"/>
    <property type="match status" value="1"/>
</dbReference>
<dbReference type="EMBL" id="NXIF01000052">
    <property type="protein sequence ID" value="PKI79870.1"/>
    <property type="molecule type" value="Genomic_DNA"/>
</dbReference>
<evidence type="ECO:0000259" key="2">
    <source>
        <dbReference type="SMART" id="SM00899"/>
    </source>
</evidence>
<keyword evidence="4" id="KW-1185">Reference proteome</keyword>
<keyword evidence="1" id="KW-0408">Iron</keyword>
<dbReference type="SUPFAM" id="SSF50037">
    <property type="entry name" value="C-terminal domain of transcriptional repressors"/>
    <property type="match status" value="1"/>
</dbReference>
<dbReference type="InterPro" id="IPR007167">
    <property type="entry name" value="Fe-transptr_FeoA-like"/>
</dbReference>
<dbReference type="AlphaFoldDB" id="A0A2N1IZZ0"/>
<evidence type="ECO:0000313" key="3">
    <source>
        <dbReference type="EMBL" id="PKI79870.1"/>
    </source>
</evidence>
<dbReference type="Pfam" id="PF04023">
    <property type="entry name" value="FeoA"/>
    <property type="match status" value="1"/>
</dbReference>
<dbReference type="Proteomes" id="UP000233248">
    <property type="component" value="Unassembled WGS sequence"/>
</dbReference>
<dbReference type="InterPro" id="IPR038157">
    <property type="entry name" value="FeoA_core_dom"/>
</dbReference>
<dbReference type="KEGG" id="ahs:AHALO_2095"/>
<dbReference type="RefSeq" id="WP_101185742.1">
    <property type="nucleotide sequence ID" value="NZ_CP031218.1"/>
</dbReference>
<protein>
    <submittedName>
        <fullName evidence="3">Iron transporter</fullName>
    </submittedName>
</protein>
<organism evidence="3 4">
    <name type="scientific">Malaciobacter halophilus</name>
    <dbReference type="NCBI Taxonomy" id="197482"/>
    <lineage>
        <taxon>Bacteria</taxon>
        <taxon>Pseudomonadati</taxon>
        <taxon>Campylobacterota</taxon>
        <taxon>Epsilonproteobacteria</taxon>
        <taxon>Campylobacterales</taxon>
        <taxon>Arcobacteraceae</taxon>
        <taxon>Malaciobacter</taxon>
    </lineage>
</organism>
<comment type="caution">
    <text evidence="3">The sequence shown here is derived from an EMBL/GenBank/DDBJ whole genome shotgun (WGS) entry which is preliminary data.</text>
</comment>
<feature type="domain" description="Ferrous iron transporter FeoA-like" evidence="2">
    <location>
        <begin position="1"/>
        <end position="73"/>
    </location>
</feature>
<dbReference type="OrthoDB" id="5340000at2"/>
<proteinExistence type="predicted"/>
<evidence type="ECO:0000313" key="4">
    <source>
        <dbReference type="Proteomes" id="UP000233248"/>
    </source>
</evidence>
<dbReference type="InterPro" id="IPR052713">
    <property type="entry name" value="FeoA"/>
</dbReference>
<gene>
    <name evidence="3" type="ORF">CP960_12085</name>
</gene>
<dbReference type="Gene3D" id="2.30.30.90">
    <property type="match status" value="1"/>
</dbReference>
<dbReference type="SMART" id="SM00899">
    <property type="entry name" value="FeoA"/>
    <property type="match status" value="1"/>
</dbReference>